<dbReference type="Gene3D" id="2.20.28.10">
    <property type="match status" value="1"/>
</dbReference>
<keyword evidence="6 7" id="KW-0408">Iron</keyword>
<dbReference type="OrthoDB" id="371635at2157"/>
<evidence type="ECO:0000256" key="6">
    <source>
        <dbReference type="ARBA" id="ARBA00023004"/>
    </source>
</evidence>
<comment type="similarity">
    <text evidence="2 7">Belongs to the rubredoxin family.</text>
</comment>
<dbReference type="EMBL" id="CP002792">
    <property type="protein sequence ID" value="AEH07562.1"/>
    <property type="molecule type" value="Genomic_DNA"/>
</dbReference>
<gene>
    <name evidence="10" type="ordered locus">Metok_1599</name>
</gene>
<dbReference type="AlphaFoldDB" id="F8AKU0"/>
<name>F8AKU0_METOI</name>
<dbReference type="PIRSF" id="PIRSF000071">
    <property type="entry name" value="Rubredoxin"/>
    <property type="match status" value="1"/>
</dbReference>
<dbReference type="InterPro" id="IPR050526">
    <property type="entry name" value="Rubredoxin_ET"/>
</dbReference>
<dbReference type="PROSITE" id="PS50903">
    <property type="entry name" value="RUBREDOXIN_LIKE"/>
    <property type="match status" value="1"/>
</dbReference>
<dbReference type="GO" id="GO:0009055">
    <property type="term" value="F:electron transfer activity"/>
    <property type="evidence" value="ECO:0007669"/>
    <property type="project" value="InterPro"/>
</dbReference>
<feature type="domain" description="Rubredoxin-like" evidence="9">
    <location>
        <begin position="1"/>
        <end position="51"/>
    </location>
</feature>
<feature type="binding site" evidence="8">
    <location>
        <position position="8"/>
    </location>
    <ligand>
        <name>Fe cation</name>
        <dbReference type="ChEBI" id="CHEBI:24875"/>
    </ligand>
</feature>
<feature type="binding site" evidence="8">
    <location>
        <position position="41"/>
    </location>
    <ligand>
        <name>Fe cation</name>
        <dbReference type="ChEBI" id="CHEBI:24875"/>
    </ligand>
</feature>
<reference evidence="10" key="1">
    <citation type="submission" date="2011-05" db="EMBL/GenBank/DDBJ databases">
        <title>Complete sequence of chromosome of Methanothermococcus okinawensis IH1.</title>
        <authorList>
            <consortium name="US DOE Joint Genome Institute"/>
            <person name="Lucas S."/>
            <person name="Han J."/>
            <person name="Lapidus A."/>
            <person name="Cheng J.-F."/>
            <person name="Goodwin L."/>
            <person name="Pitluck S."/>
            <person name="Peters L."/>
            <person name="Mikhailova N."/>
            <person name="Held B."/>
            <person name="Han C."/>
            <person name="Tapia R."/>
            <person name="Land M."/>
            <person name="Hauser L."/>
            <person name="Kyrpides N."/>
            <person name="Ivanova N."/>
            <person name="Pagani I."/>
            <person name="Sieprawska-Lupa M."/>
            <person name="Takai K."/>
            <person name="Miyazaki J."/>
            <person name="Whitman W."/>
            <person name="Woyke T."/>
        </authorList>
    </citation>
    <scope>NUCLEOTIDE SEQUENCE [LARGE SCALE GENOMIC DNA]</scope>
    <source>
        <strain evidence="10">IH1</strain>
    </source>
</reference>
<dbReference type="FunFam" id="2.20.28.10:FF:000001">
    <property type="entry name" value="Rubredoxin"/>
    <property type="match status" value="1"/>
</dbReference>
<keyword evidence="11" id="KW-1185">Reference proteome</keyword>
<dbReference type="Pfam" id="PF00301">
    <property type="entry name" value="Rubredoxin"/>
    <property type="match status" value="1"/>
</dbReference>
<evidence type="ECO:0000256" key="4">
    <source>
        <dbReference type="ARBA" id="ARBA00022723"/>
    </source>
</evidence>
<feature type="binding site" evidence="8">
    <location>
        <position position="38"/>
    </location>
    <ligand>
        <name>Fe cation</name>
        <dbReference type="ChEBI" id="CHEBI:24875"/>
    </ligand>
</feature>
<keyword evidence="4 7" id="KW-0479">Metal-binding</keyword>
<comment type="function">
    <text evidence="1 7">Rubredoxin is a small nonheme, iron protein lacking acid-labile sulfide. Its single Fe, chelated to 4 Cys, functions as an electron acceptor and may also stabilize the conformation of the molecule.</text>
</comment>
<evidence type="ECO:0000313" key="10">
    <source>
        <dbReference type="EMBL" id="AEH07562.1"/>
    </source>
</evidence>
<dbReference type="CDD" id="cd00730">
    <property type="entry name" value="rubredoxin"/>
    <property type="match status" value="1"/>
</dbReference>
<protein>
    <recommendedName>
        <fullName evidence="7">Rubredoxin</fullName>
    </recommendedName>
</protein>
<dbReference type="GO" id="GO:0005506">
    <property type="term" value="F:iron ion binding"/>
    <property type="evidence" value="ECO:0007669"/>
    <property type="project" value="InterPro"/>
</dbReference>
<dbReference type="KEGG" id="mok:Metok_1599"/>
<dbReference type="PANTHER" id="PTHR47627">
    <property type="entry name" value="RUBREDOXIN"/>
    <property type="match status" value="1"/>
</dbReference>
<keyword evidence="3 7" id="KW-0813">Transport</keyword>
<dbReference type="SUPFAM" id="SSF57802">
    <property type="entry name" value="Rubredoxin-like"/>
    <property type="match status" value="1"/>
</dbReference>
<feature type="binding site" evidence="8">
    <location>
        <position position="6"/>
    </location>
    <ligand>
        <name>Fe cation</name>
        <dbReference type="ChEBI" id="CHEBI:24875"/>
    </ligand>
</feature>
<dbReference type="STRING" id="647113.Metok_1599"/>
<dbReference type="InterPro" id="IPR024934">
    <property type="entry name" value="Rubredoxin-like_dom"/>
</dbReference>
<keyword evidence="5 7" id="KW-0249">Electron transport</keyword>
<evidence type="ECO:0000256" key="3">
    <source>
        <dbReference type="ARBA" id="ARBA00022448"/>
    </source>
</evidence>
<evidence type="ECO:0000256" key="1">
    <source>
        <dbReference type="ARBA" id="ARBA00002360"/>
    </source>
</evidence>
<dbReference type="GO" id="GO:0043448">
    <property type="term" value="P:alkane catabolic process"/>
    <property type="evidence" value="ECO:0007669"/>
    <property type="project" value="TreeGrafter"/>
</dbReference>
<accession>F8AKU0</accession>
<comment type="cofactor">
    <cofactor evidence="7 8">
        <name>Fe(3+)</name>
        <dbReference type="ChEBI" id="CHEBI:29034"/>
    </cofactor>
    <text evidence="7 8">Binds 1 Fe(3+) ion per subunit.</text>
</comment>
<sequence>MAKYKCMCGWIYDEDKGEPSQNIAPGTKFEDLPNTFKCPQCGLPKSAFKKL</sequence>
<dbReference type="PANTHER" id="PTHR47627:SF1">
    <property type="entry name" value="RUBREDOXIN-1-RELATED"/>
    <property type="match status" value="1"/>
</dbReference>
<evidence type="ECO:0000256" key="5">
    <source>
        <dbReference type="ARBA" id="ARBA00022982"/>
    </source>
</evidence>
<dbReference type="GeneID" id="10773757"/>
<evidence type="ECO:0000313" key="11">
    <source>
        <dbReference type="Proteomes" id="UP000009296"/>
    </source>
</evidence>
<dbReference type="HOGENOM" id="CLU_128747_3_1_2"/>
<organism evidence="10 11">
    <name type="scientific">Methanothermococcus okinawensis (strain DSM 14208 / JCM 11175 / IH1)</name>
    <dbReference type="NCBI Taxonomy" id="647113"/>
    <lineage>
        <taxon>Archaea</taxon>
        <taxon>Methanobacteriati</taxon>
        <taxon>Methanobacteriota</taxon>
        <taxon>Methanomada group</taxon>
        <taxon>Methanococci</taxon>
        <taxon>Methanococcales</taxon>
        <taxon>Methanococcaceae</taxon>
        <taxon>Methanothermococcus</taxon>
    </lineage>
</organism>
<proteinExistence type="inferred from homology"/>
<dbReference type="InterPro" id="IPR024935">
    <property type="entry name" value="Rubredoxin_dom"/>
</dbReference>
<dbReference type="eggNOG" id="arCOG04391">
    <property type="taxonomic scope" value="Archaea"/>
</dbReference>
<evidence type="ECO:0000256" key="2">
    <source>
        <dbReference type="ARBA" id="ARBA00005337"/>
    </source>
</evidence>
<dbReference type="InterPro" id="IPR024922">
    <property type="entry name" value="Rubredoxin"/>
</dbReference>
<evidence type="ECO:0000256" key="8">
    <source>
        <dbReference type="PIRSR" id="PIRSR000071-1"/>
    </source>
</evidence>
<dbReference type="Proteomes" id="UP000009296">
    <property type="component" value="Chromosome"/>
</dbReference>
<evidence type="ECO:0000259" key="9">
    <source>
        <dbReference type="PROSITE" id="PS50903"/>
    </source>
</evidence>
<dbReference type="RefSeq" id="WP_013867736.1">
    <property type="nucleotide sequence ID" value="NC_015636.1"/>
</dbReference>
<evidence type="ECO:0000256" key="7">
    <source>
        <dbReference type="PIRNR" id="PIRNR000071"/>
    </source>
</evidence>